<dbReference type="Gene3D" id="3.40.50.300">
    <property type="entry name" value="P-loop containing nucleotide triphosphate hydrolases"/>
    <property type="match status" value="1"/>
</dbReference>
<dbReference type="GO" id="GO:0005524">
    <property type="term" value="F:ATP binding"/>
    <property type="evidence" value="ECO:0007669"/>
    <property type="project" value="UniProtKB-KW"/>
</dbReference>
<keyword evidence="2" id="KW-0547">Nucleotide-binding</keyword>
<dbReference type="PROSITE" id="PS50893">
    <property type="entry name" value="ABC_TRANSPORTER_2"/>
    <property type="match status" value="1"/>
</dbReference>
<dbReference type="Proteomes" id="UP000006621">
    <property type="component" value="Chromosome"/>
</dbReference>
<reference evidence="6 7" key="1">
    <citation type="journal article" date="2011" name="Stand. Genomic Sci.">
        <title>Genome sequence of the moderately thermophilic halophile Flexistipes sinusarabici strain (MAS10).</title>
        <authorList>
            <person name="Lapidus A."/>
            <person name="Chertkov O."/>
            <person name="Nolan M."/>
            <person name="Lucas S."/>
            <person name="Hammon N."/>
            <person name="Deshpande S."/>
            <person name="Cheng J.F."/>
            <person name="Tapia R."/>
            <person name="Han C."/>
            <person name="Goodwin L."/>
            <person name="Pitluck S."/>
            <person name="Liolios K."/>
            <person name="Pagani I."/>
            <person name="Ivanova N."/>
            <person name="Huntemann M."/>
            <person name="Mavromatis K."/>
            <person name="Mikhailova N."/>
            <person name="Pati A."/>
            <person name="Chen A."/>
            <person name="Palaniappan K."/>
            <person name="Land M."/>
            <person name="Hauser L."/>
            <person name="Brambilla E.M."/>
            <person name="Rohde M."/>
            <person name="Abt B."/>
            <person name="Spring S."/>
            <person name="Goker M."/>
            <person name="Bristow J."/>
            <person name="Eisen J.A."/>
            <person name="Markowitz V."/>
            <person name="Hugenholtz P."/>
            <person name="Kyrpides N.C."/>
            <person name="Klenk H.P."/>
            <person name="Woyke T."/>
        </authorList>
    </citation>
    <scope>NUCLEOTIDE SEQUENCE [LARGE SCALE GENOMIC DNA]</scope>
    <source>
        <strain evidence="7">DSM 4947 / MAS 10</strain>
    </source>
</reference>
<keyword evidence="3" id="KW-0067">ATP-binding</keyword>
<dbReference type="PANTHER" id="PTHR42798:SF7">
    <property type="entry name" value="ALPHA-D-RIBOSE 1-METHYLPHOSPHONATE 5-TRIPHOSPHATE SYNTHASE SUBUNIT PHNL"/>
    <property type="match status" value="1"/>
</dbReference>
<name>F8E9U5_FLESM</name>
<dbReference type="InterPro" id="IPR003439">
    <property type="entry name" value="ABC_transporter-like_ATP-bd"/>
</dbReference>
<proteinExistence type="inferred from homology"/>
<dbReference type="GO" id="GO:0016887">
    <property type="term" value="F:ATP hydrolysis activity"/>
    <property type="evidence" value="ECO:0007669"/>
    <property type="project" value="InterPro"/>
</dbReference>
<dbReference type="InterPro" id="IPR017911">
    <property type="entry name" value="MacB-like_ATP-bd"/>
</dbReference>
<evidence type="ECO:0000256" key="3">
    <source>
        <dbReference type="ARBA" id="ARBA00022840"/>
    </source>
</evidence>
<comment type="similarity">
    <text evidence="4">Belongs to the ABC transporter superfamily. Macrolide exporter (TC 3.A.1.122) family.</text>
</comment>
<organism evidence="6 7">
    <name type="scientific">Flexistipes sinusarabici (strain ATCC 49648 / DSM 4947 / MAS 10)</name>
    <dbReference type="NCBI Taxonomy" id="717231"/>
    <lineage>
        <taxon>Bacteria</taxon>
        <taxon>Pseudomonadati</taxon>
        <taxon>Deferribacterota</taxon>
        <taxon>Deferribacteres</taxon>
        <taxon>Deferribacterales</taxon>
        <taxon>Flexistipitaceae</taxon>
        <taxon>Flexistipes</taxon>
    </lineage>
</organism>
<dbReference type="GO" id="GO:0022857">
    <property type="term" value="F:transmembrane transporter activity"/>
    <property type="evidence" value="ECO:0007669"/>
    <property type="project" value="UniProtKB-ARBA"/>
</dbReference>
<dbReference type="eggNOG" id="COG1136">
    <property type="taxonomic scope" value="Bacteria"/>
</dbReference>
<dbReference type="PANTHER" id="PTHR42798">
    <property type="entry name" value="LIPOPROTEIN-RELEASING SYSTEM ATP-BINDING PROTEIN LOLD"/>
    <property type="match status" value="1"/>
</dbReference>
<evidence type="ECO:0000256" key="1">
    <source>
        <dbReference type="ARBA" id="ARBA00022448"/>
    </source>
</evidence>
<evidence type="ECO:0000313" key="7">
    <source>
        <dbReference type="Proteomes" id="UP000006621"/>
    </source>
</evidence>
<dbReference type="RefSeq" id="WP_013885784.1">
    <property type="nucleotide sequence ID" value="NC_015672.1"/>
</dbReference>
<evidence type="ECO:0000313" key="6">
    <source>
        <dbReference type="EMBL" id="AEI14278.1"/>
    </source>
</evidence>
<gene>
    <name evidence="6" type="ordered locus">Flexsi_0599</name>
</gene>
<dbReference type="GO" id="GO:0098796">
    <property type="term" value="C:membrane protein complex"/>
    <property type="evidence" value="ECO:0007669"/>
    <property type="project" value="UniProtKB-ARBA"/>
</dbReference>
<dbReference type="Pfam" id="PF00005">
    <property type="entry name" value="ABC_tran"/>
    <property type="match status" value="1"/>
</dbReference>
<dbReference type="AlphaFoldDB" id="F8E9U5"/>
<dbReference type="HOGENOM" id="CLU_000604_1_22_0"/>
<protein>
    <submittedName>
        <fullName evidence="6">Phosphonate-transporting ATPase</fullName>
        <ecNumber evidence="6">3.6.3.28</ecNumber>
    </submittedName>
</protein>
<dbReference type="SUPFAM" id="SSF52540">
    <property type="entry name" value="P-loop containing nucleoside triphosphate hydrolases"/>
    <property type="match status" value="1"/>
</dbReference>
<accession>F8E9U5</accession>
<dbReference type="EMBL" id="CP002858">
    <property type="protein sequence ID" value="AEI14278.1"/>
    <property type="molecule type" value="Genomic_DNA"/>
</dbReference>
<reference evidence="7" key="2">
    <citation type="submission" date="2011-06" db="EMBL/GenBank/DDBJ databases">
        <title>The complete genome of Flexistipes sinusarabici DSM 4947.</title>
        <authorList>
            <person name="Lucas S."/>
            <person name="Han J."/>
            <person name="Lapidus A."/>
            <person name="Bruce D."/>
            <person name="Goodwin L."/>
            <person name="Pitluck S."/>
            <person name="Peters L."/>
            <person name="Kyrpides N."/>
            <person name="Mavromatis K."/>
            <person name="Ivanova N."/>
            <person name="Mikhailova N."/>
            <person name="Chertkov O."/>
            <person name="Detter J.C."/>
            <person name="Tapia R."/>
            <person name="Han C."/>
            <person name="Land M."/>
            <person name="Hauser L."/>
            <person name="Markowitz V."/>
            <person name="Cheng J.-F."/>
            <person name="Hugenholtz P."/>
            <person name="Woyke T."/>
            <person name="Wu D."/>
            <person name="Spring S."/>
            <person name="Schroeder M."/>
            <person name="Brambilla E."/>
            <person name="Klenk H.-P."/>
            <person name="Eisen J.A."/>
        </authorList>
    </citation>
    <scope>NUCLEOTIDE SEQUENCE [LARGE SCALE GENOMIC DNA]</scope>
    <source>
        <strain evidence="7">DSM 4947 / MAS 10</strain>
    </source>
</reference>
<keyword evidence="6" id="KW-0378">Hydrolase</keyword>
<dbReference type="InterPro" id="IPR003593">
    <property type="entry name" value="AAA+_ATPase"/>
</dbReference>
<evidence type="ECO:0000259" key="5">
    <source>
        <dbReference type="PROSITE" id="PS50893"/>
    </source>
</evidence>
<dbReference type="FunFam" id="3.40.50.300:FF:000032">
    <property type="entry name" value="Export ABC transporter ATP-binding protein"/>
    <property type="match status" value="1"/>
</dbReference>
<keyword evidence="1" id="KW-0813">Transport</keyword>
<dbReference type="STRING" id="717231.Flexsi_0599"/>
<dbReference type="InterPro" id="IPR027417">
    <property type="entry name" value="P-loop_NTPase"/>
</dbReference>
<dbReference type="EC" id="3.6.3.28" evidence="6"/>
<evidence type="ECO:0000256" key="2">
    <source>
        <dbReference type="ARBA" id="ARBA00022741"/>
    </source>
</evidence>
<keyword evidence="7" id="KW-1185">Reference proteome</keyword>
<dbReference type="OrthoDB" id="9791546at2"/>
<evidence type="ECO:0000256" key="4">
    <source>
        <dbReference type="ARBA" id="ARBA00038388"/>
    </source>
</evidence>
<feature type="domain" description="ABC transporter" evidence="5">
    <location>
        <begin position="5"/>
        <end position="235"/>
    </location>
</feature>
<dbReference type="KEGG" id="fsi:Flexsi_0599"/>
<dbReference type="CDD" id="cd03255">
    <property type="entry name" value="ABC_MJ0796_LolCDE_FtsE"/>
    <property type="match status" value="1"/>
</dbReference>
<dbReference type="SMART" id="SM00382">
    <property type="entry name" value="AAA"/>
    <property type="match status" value="1"/>
</dbReference>
<sequence length="235" mass="26504">MNDFIKIDGLKKWYKSKGVTYEALKDVTLNLRKGEFVAIKGPSGSGKTTLLSILGTLLSPDEGNIRIDGIDITKLSQERKADFRAFYIGFIFQHFHLLPFLSVYENTMLPLSTIKKEKEYKKNLVEKALSTVGMLEKKNKLPSEISGGEQQRTAIARAIVNEPPLILADEPTGNLDSVNSTVIMEHFQILHEQGHTIVFVTHDMKMSEYADRVIHVEDGLVKEDEIFAKEDTIHV</sequence>